<dbReference type="RefSeq" id="YP_009777923.1">
    <property type="nucleotide sequence ID" value="NC_047707.1"/>
</dbReference>
<dbReference type="InterPro" id="IPR027417">
    <property type="entry name" value="P-loop_NTPase"/>
</dbReference>
<dbReference type="InterPro" id="IPR054762">
    <property type="entry name" value="Gp19_RNaseH-like"/>
</dbReference>
<dbReference type="Gene3D" id="3.40.50.300">
    <property type="entry name" value="P-loop containing nucleotide triphosphate hydrolases"/>
    <property type="match status" value="1"/>
</dbReference>
<proteinExistence type="predicted"/>
<protein>
    <submittedName>
        <fullName evidence="2">Terminase large subunit</fullName>
    </submittedName>
</protein>
<dbReference type="EMBL" id="AP013548">
    <property type="protein sequence ID" value="BAQ94426.1"/>
    <property type="molecule type" value="Genomic_DNA"/>
</dbReference>
<feature type="domain" description="Terminase large subunit ribonuclease H-like" evidence="1">
    <location>
        <begin position="366"/>
        <end position="473"/>
    </location>
</feature>
<dbReference type="GeneID" id="55412232"/>
<dbReference type="NCBIfam" id="NF033889">
    <property type="entry name" value="termin_lrg_T7"/>
    <property type="match status" value="1"/>
</dbReference>
<keyword evidence="3" id="KW-1185">Reference proteome</keyword>
<dbReference type="Proteomes" id="UP000504725">
    <property type="component" value="Segment"/>
</dbReference>
<organism evidence="2 3">
    <name type="scientific">uncultured phage_MedDCM-OCT-S38-C3</name>
    <dbReference type="NCBI Taxonomy" id="2740803"/>
    <lineage>
        <taxon>Viruses</taxon>
        <taxon>Duplodnaviria</taxon>
        <taxon>Heunggongvirae</taxon>
        <taxon>Uroviricota</taxon>
        <taxon>Caudoviricetes</taxon>
        <taxon>Autographivirales</taxon>
        <taxon>Stopalavirus</taxon>
        <taxon>Stopalavirus S38C3</taxon>
    </lineage>
</organism>
<sequence length="591" mass="66653">MAAWEPLPDELQPLSHFCTYILRELRLADTPTKQQLGILHYLENGPDRQIITAYRGCGKSTLTGIYALWRLRMDPFREKVLLVGATADKAVEISNWMLRLVKDIDILQCLEPADDGRGSVNGWDVGPAIVDQSPSVRAVGILSPSLTGKRCSCAIADDIETLSNSITPLKQERLAAAITELEAIRKPEVEGELPKQTIFLGTPHLESSLYLRLNRERNYQMRFWPARYPDPTPEFDPYSGNLDPHIAAEVEMNPALEGDPTDPERFGHDELLRREASMTRSSVQLQFMLNCQLSTLDRYPIRLGDLIVCDLDGKALPEVITWASGPDQRIADLVCVGMGADRFYHRPMITSGWIPQSEHWQCVLAIDPSGRGQDEMAWAVVACMNGNYFVLESGGTTQGYSEETLKVLAMRAKRWNVTQVVIEANFGDGMFSQILQPVLNRVYPAGIEEVRVNIQKERRIIDVLAPVIQQHRMVISTEVIRKDYREAERDPEKGHIRSLLFQASRITVERGSLMADDRIDALALAVQFFIDNAAQDQERMAQQRKDELMDWEIEAFMDLTGESIDALVMGVRPDFSRKAYGGVTRRPVDVQ</sequence>
<evidence type="ECO:0000313" key="2">
    <source>
        <dbReference type="EMBL" id="BAQ94426.1"/>
    </source>
</evidence>
<dbReference type="InterPro" id="IPR047987">
    <property type="entry name" value="Gp19-like_virus"/>
</dbReference>
<dbReference type="KEGG" id="vg:55412232"/>
<accession>A0A6S4PIU1</accession>
<evidence type="ECO:0000313" key="3">
    <source>
        <dbReference type="Proteomes" id="UP000504725"/>
    </source>
</evidence>
<name>A0A6S4PIU1_9CAUD</name>
<reference evidence="2 3" key="1">
    <citation type="journal article" date="2013" name="PLoS Genet.">
        <title>Expanding the Marine Virosphere Using Metagenomics.</title>
        <authorList>
            <person name="Mizuno C.M."/>
            <person name="Rodriguez-Valera F."/>
            <person name="Kimes N.E."/>
            <person name="Ghai R."/>
        </authorList>
    </citation>
    <scope>NUCLEOTIDE SEQUENCE [LARGE SCALE GENOMIC DNA]</scope>
    <source>
        <strain evidence="2">UvMED-CGR-U-MedDCM-OCT-S38-C3</strain>
    </source>
</reference>
<dbReference type="Pfam" id="PF22530">
    <property type="entry name" value="Terminase-T7_RNaseH-like"/>
    <property type="match status" value="1"/>
</dbReference>
<evidence type="ECO:0000259" key="1">
    <source>
        <dbReference type="Pfam" id="PF22530"/>
    </source>
</evidence>
<dbReference type="Gene3D" id="3.30.420.240">
    <property type="match status" value="1"/>
</dbReference>